<evidence type="ECO:0000313" key="3">
    <source>
        <dbReference type="Proteomes" id="UP001153076"/>
    </source>
</evidence>
<gene>
    <name evidence="2" type="ORF">Cgig2_008423</name>
</gene>
<dbReference type="EMBL" id="JAKOGI010002456">
    <property type="protein sequence ID" value="KAJ8421966.1"/>
    <property type="molecule type" value="Genomic_DNA"/>
</dbReference>
<comment type="caution">
    <text evidence="2">The sequence shown here is derived from an EMBL/GenBank/DDBJ whole genome shotgun (WGS) entry which is preliminary data.</text>
</comment>
<proteinExistence type="predicted"/>
<evidence type="ECO:0000256" key="1">
    <source>
        <dbReference type="SAM" id="MobiDB-lite"/>
    </source>
</evidence>
<feature type="region of interest" description="Disordered" evidence="1">
    <location>
        <begin position="119"/>
        <end position="144"/>
    </location>
</feature>
<accession>A0A9Q1GMM0</accession>
<dbReference type="AlphaFoldDB" id="A0A9Q1GMM0"/>
<organism evidence="2 3">
    <name type="scientific">Carnegiea gigantea</name>
    <dbReference type="NCBI Taxonomy" id="171969"/>
    <lineage>
        <taxon>Eukaryota</taxon>
        <taxon>Viridiplantae</taxon>
        <taxon>Streptophyta</taxon>
        <taxon>Embryophyta</taxon>
        <taxon>Tracheophyta</taxon>
        <taxon>Spermatophyta</taxon>
        <taxon>Magnoliopsida</taxon>
        <taxon>eudicotyledons</taxon>
        <taxon>Gunneridae</taxon>
        <taxon>Pentapetalae</taxon>
        <taxon>Caryophyllales</taxon>
        <taxon>Cactineae</taxon>
        <taxon>Cactaceae</taxon>
        <taxon>Cactoideae</taxon>
        <taxon>Echinocereeae</taxon>
        <taxon>Carnegiea</taxon>
    </lineage>
</organism>
<name>A0A9Q1GMM0_9CARY</name>
<keyword evidence="3" id="KW-1185">Reference proteome</keyword>
<dbReference type="Proteomes" id="UP001153076">
    <property type="component" value="Unassembled WGS sequence"/>
</dbReference>
<evidence type="ECO:0000313" key="2">
    <source>
        <dbReference type="EMBL" id="KAJ8421966.1"/>
    </source>
</evidence>
<sequence>MPNTYQGLATHGASILELREMIIGVATINARNNNVTRPMMCKATYNEVIPIQMRGSNPNPNGPYLIHFFTTLKRGPIAKERKRGPKELRTYKKFGGLHHNSTTCEGQGNRPSKIVGKMKPPFDSNGEGQGPIERPRKQHNSASMCSCPPTLRHLANLSHPTTTSEAYQCMSFEVQCVI</sequence>
<reference evidence="2" key="1">
    <citation type="submission" date="2022-04" db="EMBL/GenBank/DDBJ databases">
        <title>Carnegiea gigantea Genome sequencing and assembly v2.</title>
        <authorList>
            <person name="Copetti D."/>
            <person name="Sanderson M.J."/>
            <person name="Burquez A."/>
            <person name="Wojciechowski M.F."/>
        </authorList>
    </citation>
    <scope>NUCLEOTIDE SEQUENCE</scope>
    <source>
        <strain evidence="2">SGP5-SGP5p</strain>
        <tissue evidence="2">Aerial part</tissue>
    </source>
</reference>
<protein>
    <submittedName>
        <fullName evidence="2">Uncharacterized protein</fullName>
    </submittedName>
</protein>